<dbReference type="OrthoDB" id="7726078at2"/>
<evidence type="ECO:0000259" key="3">
    <source>
        <dbReference type="PROSITE" id="PS50075"/>
    </source>
</evidence>
<evidence type="ECO:0000313" key="4">
    <source>
        <dbReference type="EMBL" id="APE44426.1"/>
    </source>
</evidence>
<dbReference type="InterPro" id="IPR009081">
    <property type="entry name" value="PP-bd_ACP"/>
</dbReference>
<dbReference type="STRING" id="1917485.BOO69_14160"/>
<accession>A0A1J0WJE2</accession>
<dbReference type="Pfam" id="PF00550">
    <property type="entry name" value="PP-binding"/>
    <property type="match status" value="1"/>
</dbReference>
<reference evidence="4 5" key="1">
    <citation type="submission" date="2016-11" db="EMBL/GenBank/DDBJ databases">
        <title>Complete genome sequence of Sulfitobacter sp. AM1-D1, a toxic bacteria associated with marine dinoflagellate Alexandrium minutum in East China Sea.</title>
        <authorList>
            <person name="Yang Q."/>
            <person name="Zhang X."/>
            <person name="Tian X."/>
        </authorList>
    </citation>
    <scope>NUCLEOTIDE SEQUENCE [LARGE SCALE GENOMIC DNA]</scope>
    <source>
        <strain evidence="4 5">AM1-D1</strain>
    </source>
</reference>
<proteinExistence type="predicted"/>
<keyword evidence="1" id="KW-0596">Phosphopantetheine</keyword>
<name>A0A1J0WJE2_9RHOB</name>
<dbReference type="KEGG" id="suam:BOO69_14160"/>
<organism evidence="4 5">
    <name type="scientific">Sulfitobacter alexandrii</name>
    <dbReference type="NCBI Taxonomy" id="1917485"/>
    <lineage>
        <taxon>Bacteria</taxon>
        <taxon>Pseudomonadati</taxon>
        <taxon>Pseudomonadota</taxon>
        <taxon>Alphaproteobacteria</taxon>
        <taxon>Rhodobacterales</taxon>
        <taxon>Roseobacteraceae</taxon>
        <taxon>Sulfitobacter</taxon>
    </lineage>
</organism>
<dbReference type="EMBL" id="CP018076">
    <property type="protein sequence ID" value="APE44426.1"/>
    <property type="molecule type" value="Genomic_DNA"/>
</dbReference>
<dbReference type="Gene3D" id="1.10.1200.10">
    <property type="entry name" value="ACP-like"/>
    <property type="match status" value="1"/>
</dbReference>
<dbReference type="PROSITE" id="PS50075">
    <property type="entry name" value="CARRIER"/>
    <property type="match status" value="1"/>
</dbReference>
<dbReference type="InterPro" id="IPR020806">
    <property type="entry name" value="PKS_PP-bd"/>
</dbReference>
<evidence type="ECO:0000313" key="5">
    <source>
        <dbReference type="Proteomes" id="UP000181897"/>
    </source>
</evidence>
<dbReference type="SMART" id="SM00823">
    <property type="entry name" value="PKS_PP"/>
    <property type="match status" value="1"/>
</dbReference>
<dbReference type="RefSeq" id="WP_071972768.1">
    <property type="nucleotide sequence ID" value="NZ_CP018076.1"/>
</dbReference>
<dbReference type="AlphaFoldDB" id="A0A1J0WJE2"/>
<dbReference type="SUPFAM" id="SSF47336">
    <property type="entry name" value="ACP-like"/>
    <property type="match status" value="1"/>
</dbReference>
<keyword evidence="5" id="KW-1185">Reference proteome</keyword>
<evidence type="ECO:0000256" key="1">
    <source>
        <dbReference type="ARBA" id="ARBA00022450"/>
    </source>
</evidence>
<dbReference type="InterPro" id="IPR036736">
    <property type="entry name" value="ACP-like_sf"/>
</dbReference>
<keyword evidence="2" id="KW-0597">Phosphoprotein</keyword>
<gene>
    <name evidence="4" type="ORF">BOO69_14160</name>
</gene>
<feature type="domain" description="Carrier" evidence="3">
    <location>
        <begin position="11"/>
        <end position="88"/>
    </location>
</feature>
<dbReference type="Proteomes" id="UP000181897">
    <property type="component" value="Chromosome"/>
</dbReference>
<protein>
    <recommendedName>
        <fullName evidence="3">Carrier domain-containing protein</fullName>
    </recommendedName>
</protein>
<sequence length="95" mass="10597">MPIIAASEDTMRATAISDWMVNYISSVIDMPKDSFPVNERFDNYGLDSVEITIMCGMMEEQYEIEVSPSEVFDNPSVAALSSHIAQRISERSATI</sequence>
<evidence type="ECO:0000256" key="2">
    <source>
        <dbReference type="ARBA" id="ARBA00022553"/>
    </source>
</evidence>
<dbReference type="GO" id="GO:0031177">
    <property type="term" value="F:phosphopantetheine binding"/>
    <property type="evidence" value="ECO:0007669"/>
    <property type="project" value="InterPro"/>
</dbReference>